<dbReference type="Pfam" id="PF00656">
    <property type="entry name" value="Peptidase_C14"/>
    <property type="match status" value="1"/>
</dbReference>
<dbReference type="Gene3D" id="3.30.70.1470">
    <property type="entry name" value="Caspase-like"/>
    <property type="match status" value="1"/>
</dbReference>
<keyword evidence="6" id="KW-1185">Reference proteome</keyword>
<dbReference type="PROSITE" id="PS50207">
    <property type="entry name" value="CASPASE_P10"/>
    <property type="match status" value="1"/>
</dbReference>
<dbReference type="PRINTS" id="PR00376">
    <property type="entry name" value="IL1BCENZYME"/>
</dbReference>
<evidence type="ECO:0008006" key="7">
    <source>
        <dbReference type="Google" id="ProtNLM"/>
    </source>
</evidence>
<dbReference type="SUPFAM" id="SSF52129">
    <property type="entry name" value="Caspase-like"/>
    <property type="match status" value="1"/>
</dbReference>
<dbReference type="Proteomes" id="UP000655588">
    <property type="component" value="Unassembled WGS sequence"/>
</dbReference>
<reference evidence="5" key="1">
    <citation type="submission" date="2019-11" db="EMBL/GenBank/DDBJ databases">
        <title>The nuclear and mitochondrial genomes of Frieseomelitta varia - a highly eusocial stingless bee (Meliponini) with a permanently sterile worker caste.</title>
        <authorList>
            <person name="Freitas F.C.P."/>
            <person name="Lourenco A.P."/>
            <person name="Nunes F.M.F."/>
            <person name="Paschoal A.R."/>
            <person name="Abreu F.C.P."/>
            <person name="Barbin F.O."/>
            <person name="Bataglia L."/>
            <person name="Cardoso-Junior C.A.M."/>
            <person name="Cervoni M.S."/>
            <person name="Silva S.R."/>
            <person name="Dalarmi F."/>
            <person name="Del Lama M.A."/>
            <person name="Depintor T.S."/>
            <person name="Ferreira K.M."/>
            <person name="Goria P.S."/>
            <person name="Jaskot M.C."/>
            <person name="Lago D.C."/>
            <person name="Luna-Lucena D."/>
            <person name="Moda L.M."/>
            <person name="Nascimento L."/>
            <person name="Pedrino M."/>
            <person name="Rabico F.O."/>
            <person name="Sanches F.C."/>
            <person name="Santos D.E."/>
            <person name="Santos C.G."/>
            <person name="Vieira J."/>
            <person name="Lopes T.F."/>
            <person name="Barchuk A.R."/>
            <person name="Hartfelder K."/>
            <person name="Simoes Z.L.P."/>
            <person name="Bitondi M.M.G."/>
            <person name="Pinheiro D.G."/>
        </authorList>
    </citation>
    <scope>NUCLEOTIDE SEQUENCE</scope>
    <source>
        <strain evidence="5">USP_RPSP 00005682</strain>
        <tissue evidence="5">Whole individual</tissue>
    </source>
</reference>
<dbReference type="InterPro" id="IPR011600">
    <property type="entry name" value="Pept_C14_caspase"/>
</dbReference>
<dbReference type="InterPro" id="IPR002398">
    <property type="entry name" value="Pept_C14"/>
</dbReference>
<dbReference type="Gene3D" id="3.40.50.1460">
    <property type="match status" value="1"/>
</dbReference>
<gene>
    <name evidence="5" type="ORF">E2986_03943</name>
</gene>
<dbReference type="GO" id="GO:0005737">
    <property type="term" value="C:cytoplasm"/>
    <property type="evidence" value="ECO:0007669"/>
    <property type="project" value="TreeGrafter"/>
</dbReference>
<feature type="domain" description="Caspase family p20" evidence="4">
    <location>
        <begin position="99"/>
        <end position="236"/>
    </location>
</feature>
<protein>
    <recommendedName>
        <fullName evidence="7">Caspase-1</fullName>
    </recommendedName>
</protein>
<dbReference type="InterPro" id="IPR029030">
    <property type="entry name" value="Caspase-like_dom_sf"/>
</dbReference>
<evidence type="ECO:0000256" key="2">
    <source>
        <dbReference type="RuleBase" id="RU003971"/>
    </source>
</evidence>
<evidence type="ECO:0000259" key="4">
    <source>
        <dbReference type="PROSITE" id="PS50208"/>
    </source>
</evidence>
<dbReference type="GO" id="GO:0006915">
    <property type="term" value="P:apoptotic process"/>
    <property type="evidence" value="ECO:0007669"/>
    <property type="project" value="TreeGrafter"/>
</dbReference>
<dbReference type="GO" id="GO:0004197">
    <property type="term" value="F:cysteine-type endopeptidase activity"/>
    <property type="evidence" value="ECO:0007669"/>
    <property type="project" value="InterPro"/>
</dbReference>
<evidence type="ECO:0000256" key="1">
    <source>
        <dbReference type="ARBA" id="ARBA00010134"/>
    </source>
</evidence>
<feature type="domain" description="Caspase family p10" evidence="3">
    <location>
        <begin position="310"/>
        <end position="377"/>
    </location>
</feature>
<name>A0A833RP29_9HYME</name>
<dbReference type="EMBL" id="WNWW01000552">
    <property type="protein sequence ID" value="KAF3423593.1"/>
    <property type="molecule type" value="Genomic_DNA"/>
</dbReference>
<dbReference type="InterPro" id="IPR015917">
    <property type="entry name" value="Pept_C14A"/>
</dbReference>
<dbReference type="GO" id="GO:0006508">
    <property type="term" value="P:proteolysis"/>
    <property type="evidence" value="ECO:0007669"/>
    <property type="project" value="InterPro"/>
</dbReference>
<proteinExistence type="inferred from homology"/>
<organism evidence="5 6">
    <name type="scientific">Frieseomelitta varia</name>
    <dbReference type="NCBI Taxonomy" id="561572"/>
    <lineage>
        <taxon>Eukaryota</taxon>
        <taxon>Metazoa</taxon>
        <taxon>Ecdysozoa</taxon>
        <taxon>Arthropoda</taxon>
        <taxon>Hexapoda</taxon>
        <taxon>Insecta</taxon>
        <taxon>Pterygota</taxon>
        <taxon>Neoptera</taxon>
        <taxon>Endopterygota</taxon>
        <taxon>Hymenoptera</taxon>
        <taxon>Apocrita</taxon>
        <taxon>Aculeata</taxon>
        <taxon>Apoidea</taxon>
        <taxon>Anthophila</taxon>
        <taxon>Apidae</taxon>
        <taxon>Frieseomelitta</taxon>
    </lineage>
</organism>
<dbReference type="PROSITE" id="PS50208">
    <property type="entry name" value="CASPASE_P20"/>
    <property type="match status" value="1"/>
</dbReference>
<sequence>MKNTGCMQLLNISRDKRYGNKENPPKFLSNGASRVQYTSHFDTIKLGFSQKTRNEKSVLTRNDDVPDARIMRGMSYTNDIVHTISTHKDLEIYPMNLEKRGKCVIFNHKIFDNQRTREGTEYDQKAIEYTFNNLDFEVTTHPDLNYEDVMEEIGNQFDIKGRVHMLHCFSVSKENYEDCDCICIFILTHGTSGDYVYARDYRYRLSDIWEKFTSDNCRTLAGKPKLFFIQACKGYSTMHGIHAQGRSATDLADASYTIPTHADFLYGYSTVEVLKSKYIALKNDKKDRRQSFLSLNASVHVVRYYSFRAKEGSCYIQTLCEVINEHWRTTDLLKMLTMTSRKVGFEFTATHANVRISGTKQMPTFSSTLTRDLYFMPKHTS</sequence>
<dbReference type="CDD" id="cd00032">
    <property type="entry name" value="CASc"/>
    <property type="match status" value="1"/>
</dbReference>
<evidence type="ECO:0000313" key="6">
    <source>
        <dbReference type="Proteomes" id="UP000655588"/>
    </source>
</evidence>
<dbReference type="InterPro" id="IPR001309">
    <property type="entry name" value="Pept_C14_p20"/>
</dbReference>
<dbReference type="GO" id="GO:0043525">
    <property type="term" value="P:positive regulation of neuron apoptotic process"/>
    <property type="evidence" value="ECO:0007669"/>
    <property type="project" value="TreeGrafter"/>
</dbReference>
<evidence type="ECO:0000313" key="5">
    <source>
        <dbReference type="EMBL" id="KAF3423593.1"/>
    </source>
</evidence>
<dbReference type="PANTHER" id="PTHR10454:SF232">
    <property type="entry name" value="AT03047P-RELATED"/>
    <property type="match status" value="1"/>
</dbReference>
<dbReference type="InterPro" id="IPR002138">
    <property type="entry name" value="Pept_C14_p10"/>
</dbReference>
<comment type="similarity">
    <text evidence="1 2">Belongs to the peptidase C14A family.</text>
</comment>
<accession>A0A833RP29</accession>
<dbReference type="SMART" id="SM00115">
    <property type="entry name" value="CASc"/>
    <property type="match status" value="1"/>
</dbReference>
<comment type="caution">
    <text evidence="5">The sequence shown here is derived from an EMBL/GenBank/DDBJ whole genome shotgun (WGS) entry which is preliminary data.</text>
</comment>
<dbReference type="PANTHER" id="PTHR10454">
    <property type="entry name" value="CASPASE"/>
    <property type="match status" value="1"/>
</dbReference>
<dbReference type="AlphaFoldDB" id="A0A833RP29"/>
<evidence type="ECO:0000259" key="3">
    <source>
        <dbReference type="PROSITE" id="PS50207"/>
    </source>
</evidence>